<feature type="binding site" evidence="17">
    <location>
        <position position="263"/>
    </location>
    <ligand>
        <name>Zn(2+)</name>
        <dbReference type="ChEBI" id="CHEBI:29105"/>
    </ligand>
</feature>
<comment type="subcellular location">
    <subcellularLocation>
        <location evidence="3 17">Cytoplasm</location>
    </subcellularLocation>
</comment>
<evidence type="ECO:0000256" key="3">
    <source>
        <dbReference type="ARBA" id="ARBA00004496"/>
    </source>
</evidence>
<evidence type="ECO:0000256" key="9">
    <source>
        <dbReference type="ARBA" id="ARBA00022605"/>
    </source>
</evidence>
<dbReference type="FunFam" id="3.40.50.1970:FF:000001">
    <property type="entry name" value="3-dehydroquinate synthase"/>
    <property type="match status" value="1"/>
</dbReference>
<gene>
    <name evidence="17" type="primary">aroB</name>
    <name evidence="20" type="ORF">A7L45_10565</name>
</gene>
<proteinExistence type="inferred from homology"/>
<evidence type="ECO:0000259" key="18">
    <source>
        <dbReference type="Pfam" id="PF01761"/>
    </source>
</evidence>
<dbReference type="KEGG" id="ceu:A7L45_10565"/>
<evidence type="ECO:0000256" key="17">
    <source>
        <dbReference type="HAMAP-Rule" id="MF_00110"/>
    </source>
</evidence>
<keyword evidence="11 17" id="KW-0547">Nucleotide-binding</keyword>
<name>A0A1J0GGG6_9CLOT</name>
<comment type="pathway">
    <text evidence="4 17">Metabolic intermediate biosynthesis; chorismate biosynthesis; chorismate from D-erythrose 4-phosphate and phosphoenolpyruvate: step 2/7.</text>
</comment>
<evidence type="ECO:0000256" key="10">
    <source>
        <dbReference type="ARBA" id="ARBA00022723"/>
    </source>
</evidence>
<keyword evidence="16 17" id="KW-0170">Cobalt</keyword>
<keyword evidence="15 17" id="KW-0456">Lyase</keyword>
<keyword evidence="14 17" id="KW-0057">Aromatic amino acid biosynthesis</keyword>
<evidence type="ECO:0000313" key="21">
    <source>
        <dbReference type="Proteomes" id="UP000182569"/>
    </source>
</evidence>
<comment type="cofactor">
    <cofactor evidence="2 17">
        <name>NAD(+)</name>
        <dbReference type="ChEBI" id="CHEBI:57540"/>
    </cofactor>
</comment>
<evidence type="ECO:0000259" key="19">
    <source>
        <dbReference type="Pfam" id="PF24621"/>
    </source>
</evidence>
<dbReference type="InterPro" id="IPR030963">
    <property type="entry name" value="DHQ_synth_fam"/>
</dbReference>
<keyword evidence="9 17" id="KW-0028">Amino-acid biosynthesis</keyword>
<dbReference type="Gene3D" id="3.40.50.1970">
    <property type="match status" value="1"/>
</dbReference>
<dbReference type="GO" id="GO:0000166">
    <property type="term" value="F:nucleotide binding"/>
    <property type="evidence" value="ECO:0007669"/>
    <property type="project" value="UniProtKB-KW"/>
</dbReference>
<evidence type="ECO:0000256" key="13">
    <source>
        <dbReference type="ARBA" id="ARBA00023027"/>
    </source>
</evidence>
<dbReference type="STRING" id="1552.A7L45_10565"/>
<feature type="binding site" evidence="17">
    <location>
        <begin position="106"/>
        <end position="110"/>
    </location>
    <ligand>
        <name>NAD(+)</name>
        <dbReference type="ChEBI" id="CHEBI:57540"/>
    </ligand>
</feature>
<dbReference type="InterPro" id="IPR056179">
    <property type="entry name" value="DHQS_C"/>
</dbReference>
<dbReference type="InterPro" id="IPR050071">
    <property type="entry name" value="Dehydroquinate_synthase"/>
</dbReference>
<dbReference type="GO" id="GO:0009423">
    <property type="term" value="P:chorismate biosynthetic process"/>
    <property type="evidence" value="ECO:0007669"/>
    <property type="project" value="UniProtKB-UniRule"/>
</dbReference>
<dbReference type="PIRSF" id="PIRSF001455">
    <property type="entry name" value="DHQ_synth"/>
    <property type="match status" value="1"/>
</dbReference>
<evidence type="ECO:0000256" key="12">
    <source>
        <dbReference type="ARBA" id="ARBA00022833"/>
    </source>
</evidence>
<comment type="caution">
    <text evidence="17">Lacks conserved residue(s) required for the propagation of feature annotation.</text>
</comment>
<dbReference type="GO" id="GO:0005737">
    <property type="term" value="C:cytoplasm"/>
    <property type="evidence" value="ECO:0007669"/>
    <property type="project" value="UniProtKB-SubCell"/>
</dbReference>
<dbReference type="Pfam" id="PF01761">
    <property type="entry name" value="DHQ_synthase"/>
    <property type="match status" value="1"/>
</dbReference>
<comment type="catalytic activity">
    <reaction evidence="1 17">
        <text>7-phospho-2-dehydro-3-deoxy-D-arabino-heptonate = 3-dehydroquinate + phosphate</text>
        <dbReference type="Rhea" id="RHEA:21968"/>
        <dbReference type="ChEBI" id="CHEBI:32364"/>
        <dbReference type="ChEBI" id="CHEBI:43474"/>
        <dbReference type="ChEBI" id="CHEBI:58394"/>
        <dbReference type="EC" id="4.2.3.4"/>
    </reaction>
</comment>
<dbReference type="HAMAP" id="MF_00110">
    <property type="entry name" value="DHQ_synthase"/>
    <property type="match status" value="1"/>
</dbReference>
<sequence>MFNIEVKASSGSYPIYIKNGLLGEIGVQVKKIYKGKRIAVVTDSNVDEFYGQKTINSLKESGFETFKIVVKAGEESKSFKTLLEVYDKLLDFKINRGDIIIALGGGVVGDMAGFAASTFLRGISLIQIPTTLLAQVDSSVGGKVAVDLPRGKNLVGSFYMPKAVFIDPLLLRTLNDKYLNDGMGEVIKYGAIKNSGLFNTLMKYENKEALLSEIDKIIYTCCSIKANLVELDEKDTGERMLLNYGHTIGHAIEQFFNFKKYSHGEAVAMGMYSITKLSEELGLTKIGSSIAIKDILIKYNLPWELPEIRTQAIIETISHDKKNIGGSMNLILIESIGNSFIEKIDKTKIENYLHKIIK</sequence>
<dbReference type="PANTHER" id="PTHR43622:SF7">
    <property type="entry name" value="3-DEHYDROQUINATE SYNTHASE, CHLOROPLASTIC"/>
    <property type="match status" value="1"/>
</dbReference>
<evidence type="ECO:0000256" key="15">
    <source>
        <dbReference type="ARBA" id="ARBA00023239"/>
    </source>
</evidence>
<keyword evidence="8 17" id="KW-0963">Cytoplasm</keyword>
<keyword evidence="13 17" id="KW-0520">NAD</keyword>
<evidence type="ECO:0000256" key="6">
    <source>
        <dbReference type="ARBA" id="ARBA00013031"/>
    </source>
</evidence>
<protein>
    <recommendedName>
        <fullName evidence="7 17">3-dehydroquinate synthase</fullName>
        <shortName evidence="17">DHQS</shortName>
        <ecNumber evidence="6 17">4.2.3.4</ecNumber>
    </recommendedName>
</protein>
<dbReference type="CDD" id="cd08195">
    <property type="entry name" value="DHQS"/>
    <property type="match status" value="1"/>
</dbReference>
<evidence type="ECO:0000256" key="14">
    <source>
        <dbReference type="ARBA" id="ARBA00023141"/>
    </source>
</evidence>
<evidence type="ECO:0000256" key="5">
    <source>
        <dbReference type="ARBA" id="ARBA00005412"/>
    </source>
</evidence>
<dbReference type="NCBIfam" id="TIGR01357">
    <property type="entry name" value="aroB"/>
    <property type="match status" value="1"/>
</dbReference>
<dbReference type="GO" id="GO:0008652">
    <property type="term" value="P:amino acid biosynthetic process"/>
    <property type="evidence" value="ECO:0007669"/>
    <property type="project" value="UniProtKB-KW"/>
</dbReference>
<feature type="domain" description="3-dehydroquinate synthase N-terminal" evidence="18">
    <location>
        <begin position="68"/>
        <end position="179"/>
    </location>
</feature>
<dbReference type="GO" id="GO:0046872">
    <property type="term" value="F:metal ion binding"/>
    <property type="evidence" value="ECO:0007669"/>
    <property type="project" value="UniProtKB-KW"/>
</dbReference>
<organism evidence="20 21">
    <name type="scientific">Clostridium estertheticum subsp. estertheticum</name>
    <dbReference type="NCBI Taxonomy" id="1552"/>
    <lineage>
        <taxon>Bacteria</taxon>
        <taxon>Bacillati</taxon>
        <taxon>Bacillota</taxon>
        <taxon>Clostridia</taxon>
        <taxon>Eubacteriales</taxon>
        <taxon>Clostridiaceae</taxon>
        <taxon>Clostridium</taxon>
    </lineage>
</organism>
<comment type="cofactor">
    <cofactor evidence="17">
        <name>Co(2+)</name>
        <dbReference type="ChEBI" id="CHEBI:48828"/>
    </cofactor>
    <cofactor evidence="17">
        <name>Zn(2+)</name>
        <dbReference type="ChEBI" id="CHEBI:29105"/>
    </cofactor>
    <text evidence="17">Binds 1 divalent metal cation per subunit. Can use either Co(2+) or Zn(2+).</text>
</comment>
<feature type="binding site" evidence="17">
    <location>
        <position position="185"/>
    </location>
    <ligand>
        <name>Zn(2+)</name>
        <dbReference type="ChEBI" id="CHEBI:29105"/>
    </ligand>
</feature>
<dbReference type="GO" id="GO:0009073">
    <property type="term" value="P:aromatic amino acid family biosynthetic process"/>
    <property type="evidence" value="ECO:0007669"/>
    <property type="project" value="UniProtKB-KW"/>
</dbReference>
<evidence type="ECO:0000256" key="16">
    <source>
        <dbReference type="ARBA" id="ARBA00023285"/>
    </source>
</evidence>
<comment type="similarity">
    <text evidence="5 17">Belongs to the sugar phosphate cyclases superfamily. Dehydroquinate synthase family.</text>
</comment>
<keyword evidence="12 17" id="KW-0862">Zinc</keyword>
<dbReference type="PANTHER" id="PTHR43622">
    <property type="entry name" value="3-DEHYDROQUINATE SYNTHASE"/>
    <property type="match status" value="1"/>
</dbReference>
<dbReference type="EC" id="4.2.3.4" evidence="6 17"/>
<feature type="binding site" evidence="17">
    <location>
        <position position="143"/>
    </location>
    <ligand>
        <name>NAD(+)</name>
        <dbReference type="ChEBI" id="CHEBI:57540"/>
    </ligand>
</feature>
<evidence type="ECO:0000256" key="2">
    <source>
        <dbReference type="ARBA" id="ARBA00001911"/>
    </source>
</evidence>
<dbReference type="OrthoDB" id="9806583at2"/>
<keyword evidence="21" id="KW-1185">Reference proteome</keyword>
<feature type="binding site" evidence="17">
    <location>
        <begin position="130"/>
        <end position="131"/>
    </location>
    <ligand>
        <name>NAD(+)</name>
        <dbReference type="ChEBI" id="CHEBI:57540"/>
    </ligand>
</feature>
<evidence type="ECO:0000256" key="7">
    <source>
        <dbReference type="ARBA" id="ARBA00017684"/>
    </source>
</evidence>
<dbReference type="GO" id="GO:0003856">
    <property type="term" value="F:3-dehydroquinate synthase activity"/>
    <property type="evidence" value="ECO:0007669"/>
    <property type="project" value="UniProtKB-UniRule"/>
</dbReference>
<feature type="domain" description="3-dehydroquinate synthase C-terminal" evidence="19">
    <location>
        <begin position="182"/>
        <end position="323"/>
    </location>
</feature>
<accession>A0A1J0GGG6</accession>
<keyword evidence="10 17" id="KW-0479">Metal-binding</keyword>
<evidence type="ECO:0000256" key="11">
    <source>
        <dbReference type="ARBA" id="ARBA00022741"/>
    </source>
</evidence>
<dbReference type="InterPro" id="IPR030960">
    <property type="entry name" value="DHQS/DOIS_N"/>
</dbReference>
<dbReference type="SUPFAM" id="SSF56796">
    <property type="entry name" value="Dehydroquinate synthase-like"/>
    <property type="match status" value="1"/>
</dbReference>
<dbReference type="Gene3D" id="1.20.1090.10">
    <property type="entry name" value="Dehydroquinate synthase-like - alpha domain"/>
    <property type="match status" value="1"/>
</dbReference>
<dbReference type="RefSeq" id="WP_071612767.1">
    <property type="nucleotide sequence ID" value="NZ_CP015756.1"/>
</dbReference>
<feature type="binding site" evidence="17">
    <location>
        <position position="152"/>
    </location>
    <ligand>
        <name>NAD(+)</name>
        <dbReference type="ChEBI" id="CHEBI:57540"/>
    </ligand>
</feature>
<dbReference type="Proteomes" id="UP000182569">
    <property type="component" value="Chromosome"/>
</dbReference>
<evidence type="ECO:0000256" key="8">
    <source>
        <dbReference type="ARBA" id="ARBA00022490"/>
    </source>
</evidence>
<comment type="function">
    <text evidence="17">Catalyzes the conversion of 3-deoxy-D-arabino-heptulosonate 7-phosphate (DAHP) to dehydroquinate (DHQ).</text>
</comment>
<evidence type="ECO:0000256" key="4">
    <source>
        <dbReference type="ARBA" id="ARBA00004661"/>
    </source>
</evidence>
<dbReference type="InterPro" id="IPR016037">
    <property type="entry name" value="DHQ_synth_AroB"/>
</dbReference>
<dbReference type="UniPathway" id="UPA00053">
    <property type="reaction ID" value="UER00085"/>
</dbReference>
<evidence type="ECO:0000313" key="20">
    <source>
        <dbReference type="EMBL" id="APC40476.1"/>
    </source>
</evidence>
<dbReference type="EMBL" id="CP015756">
    <property type="protein sequence ID" value="APC40476.1"/>
    <property type="molecule type" value="Genomic_DNA"/>
</dbReference>
<reference evidence="21" key="1">
    <citation type="journal article" date="2016" name="Front. Microbiol.">
        <title>Complete Genome Sequence of Clostridium estertheticum DSM 8809, a Microbe Identified in Spoiled Vacuum Packed Beef.</title>
        <authorList>
            <person name="Yu Z."/>
            <person name="Gunn L."/>
            <person name="Brennan E."/>
            <person name="Reid R."/>
            <person name="Wall P.G."/>
            <person name="Gaora O.P."/>
            <person name="Hurley D."/>
            <person name="Bolton D."/>
            <person name="Fanning S."/>
        </authorList>
    </citation>
    <scope>NUCLEOTIDE SEQUENCE [LARGE SCALE GENOMIC DNA]</scope>
    <source>
        <strain evidence="21">DSM 8809</strain>
    </source>
</reference>
<feature type="binding site" evidence="17">
    <location>
        <position position="246"/>
    </location>
    <ligand>
        <name>Zn(2+)</name>
        <dbReference type="ChEBI" id="CHEBI:29105"/>
    </ligand>
</feature>
<dbReference type="AlphaFoldDB" id="A0A1J0GGG6"/>
<evidence type="ECO:0000256" key="1">
    <source>
        <dbReference type="ARBA" id="ARBA00001393"/>
    </source>
</evidence>
<dbReference type="Pfam" id="PF24621">
    <property type="entry name" value="DHQS_C"/>
    <property type="match status" value="1"/>
</dbReference>